<evidence type="ECO:0000256" key="2">
    <source>
        <dbReference type="ARBA" id="ARBA00022448"/>
    </source>
</evidence>
<comment type="caution">
    <text evidence="10">The sequence shown here is derived from an EMBL/GenBank/DDBJ whole genome shotgun (WGS) entry which is preliminary data.</text>
</comment>
<evidence type="ECO:0000256" key="1">
    <source>
        <dbReference type="ARBA" id="ARBA00004651"/>
    </source>
</evidence>
<feature type="transmembrane region" description="Helical" evidence="7">
    <location>
        <begin position="199"/>
        <end position="221"/>
    </location>
</feature>
<dbReference type="PROSITE" id="PS50928">
    <property type="entry name" value="ABC_TM1"/>
    <property type="match status" value="1"/>
</dbReference>
<feature type="transmembrane region" description="Helical" evidence="7">
    <location>
        <begin position="120"/>
        <end position="144"/>
    </location>
</feature>
<dbReference type="Proteomes" id="UP000318336">
    <property type="component" value="Unassembled WGS sequence"/>
</dbReference>
<dbReference type="CDD" id="cd06261">
    <property type="entry name" value="TM_PBP2"/>
    <property type="match status" value="1"/>
</dbReference>
<evidence type="ECO:0000256" key="4">
    <source>
        <dbReference type="ARBA" id="ARBA00022692"/>
    </source>
</evidence>
<comment type="subcellular location">
    <subcellularLocation>
        <location evidence="1 7">Cell membrane</location>
        <topology evidence="1 7">Multi-pass membrane protein</topology>
    </subcellularLocation>
</comment>
<comment type="similarity">
    <text evidence="7">Belongs to the binding-protein-dependent transport system permease family.</text>
</comment>
<evidence type="ECO:0000256" key="3">
    <source>
        <dbReference type="ARBA" id="ARBA00022475"/>
    </source>
</evidence>
<feature type="transmembrane region" description="Helical" evidence="7">
    <location>
        <begin position="257"/>
        <end position="278"/>
    </location>
</feature>
<feature type="transmembrane region" description="Helical" evidence="7">
    <location>
        <begin position="31"/>
        <end position="51"/>
    </location>
</feature>
<keyword evidence="4 7" id="KW-0812">Transmembrane</keyword>
<feature type="domain" description="ABC transmembrane type-1" evidence="9">
    <location>
        <begin position="87"/>
        <end position="278"/>
    </location>
</feature>
<keyword evidence="2 7" id="KW-0813">Transport</keyword>
<feature type="transmembrane region" description="Helical" evidence="7">
    <location>
        <begin position="156"/>
        <end position="178"/>
    </location>
</feature>
<evidence type="ECO:0000256" key="7">
    <source>
        <dbReference type="RuleBase" id="RU363032"/>
    </source>
</evidence>
<evidence type="ECO:0000313" key="11">
    <source>
        <dbReference type="Proteomes" id="UP000318336"/>
    </source>
</evidence>
<dbReference type="GO" id="GO:0055085">
    <property type="term" value="P:transmembrane transport"/>
    <property type="evidence" value="ECO:0007669"/>
    <property type="project" value="InterPro"/>
</dbReference>
<evidence type="ECO:0000259" key="9">
    <source>
        <dbReference type="PROSITE" id="PS50928"/>
    </source>
</evidence>
<proteinExistence type="inferred from homology"/>
<evidence type="ECO:0000313" key="10">
    <source>
        <dbReference type="EMBL" id="TQL33860.1"/>
    </source>
</evidence>
<dbReference type="AlphaFoldDB" id="A0A542XDE4"/>
<evidence type="ECO:0000256" key="8">
    <source>
        <dbReference type="SAM" id="MobiDB-lite"/>
    </source>
</evidence>
<feature type="region of interest" description="Disordered" evidence="8">
    <location>
        <begin position="1"/>
        <end position="21"/>
    </location>
</feature>
<evidence type="ECO:0000256" key="6">
    <source>
        <dbReference type="ARBA" id="ARBA00023136"/>
    </source>
</evidence>
<accession>A0A542XDE4</accession>
<keyword evidence="5 7" id="KW-1133">Transmembrane helix</keyword>
<dbReference type="InterPro" id="IPR000515">
    <property type="entry name" value="MetI-like"/>
</dbReference>
<reference evidence="10 11" key="1">
    <citation type="submission" date="2019-06" db="EMBL/GenBank/DDBJ databases">
        <title>Sequencing the genomes of 1000 actinobacteria strains.</title>
        <authorList>
            <person name="Klenk H.-P."/>
        </authorList>
    </citation>
    <scope>NUCLEOTIDE SEQUENCE [LARGE SCALE GENOMIC DNA]</scope>
    <source>
        <strain evidence="10 11">DSM 24617</strain>
    </source>
</reference>
<keyword evidence="11" id="KW-1185">Reference proteome</keyword>
<dbReference type="PANTHER" id="PTHR43744:SF3">
    <property type="entry name" value="LACTOSE TRANSPORT SYSTEM PERMEASE PROTEIN LACG"/>
    <property type="match status" value="1"/>
</dbReference>
<dbReference type="RefSeq" id="WP_142005829.1">
    <property type="nucleotide sequence ID" value="NZ_CAJTBP010000001.1"/>
</dbReference>
<dbReference type="GO" id="GO:0005886">
    <property type="term" value="C:plasma membrane"/>
    <property type="evidence" value="ECO:0007669"/>
    <property type="project" value="UniProtKB-SubCell"/>
</dbReference>
<dbReference type="EMBL" id="VFOK01000001">
    <property type="protein sequence ID" value="TQL33860.1"/>
    <property type="molecule type" value="Genomic_DNA"/>
</dbReference>
<dbReference type="SUPFAM" id="SSF161098">
    <property type="entry name" value="MetI-like"/>
    <property type="match status" value="1"/>
</dbReference>
<dbReference type="InterPro" id="IPR035906">
    <property type="entry name" value="MetI-like_sf"/>
</dbReference>
<protein>
    <submittedName>
        <fullName evidence="10">Raffinose/stachyose/melibiose transport system permease protein</fullName>
    </submittedName>
</protein>
<feature type="compositionally biased region" description="Basic and acidic residues" evidence="8">
    <location>
        <begin position="1"/>
        <end position="13"/>
    </location>
</feature>
<dbReference type="Gene3D" id="1.10.3720.10">
    <property type="entry name" value="MetI-like"/>
    <property type="match status" value="1"/>
</dbReference>
<gene>
    <name evidence="10" type="ORF">FB554_2016</name>
</gene>
<sequence>MTTTLERPDHARTEPPPLAPPRPYRLLPTTVLAIGSLVVLVPLYFVLAMALKSGANSDAGAGFALPTDPAFGNFATAWELVNAPRAFGWSVFISAIAVAGNIFLPSMFAWAVVRNWEFRFFRLCFISLLGAMFIPFVVLVLPQIKLMSALGLDNPLGVAILHIMFGLSFNSLLFAAYIRNLPEELEESAALDGATPFQVFRKIVFPLLLPMAATVGIFSFLGSWNDYMMPSLIISDVEKQTLPVVQASYQNSLTLDINVAFASYALAMIPAVVGYLVGQRWIIAGVMRGAIK</sequence>
<keyword evidence="3" id="KW-1003">Cell membrane</keyword>
<dbReference type="PANTHER" id="PTHR43744">
    <property type="entry name" value="ABC TRANSPORTER PERMEASE PROTEIN MG189-RELATED-RELATED"/>
    <property type="match status" value="1"/>
</dbReference>
<organism evidence="10 11">
    <name type="scientific">Barrientosiimonas humi</name>
    <dbReference type="NCBI Taxonomy" id="999931"/>
    <lineage>
        <taxon>Bacteria</taxon>
        <taxon>Bacillati</taxon>
        <taxon>Actinomycetota</taxon>
        <taxon>Actinomycetes</taxon>
        <taxon>Micrococcales</taxon>
        <taxon>Dermacoccaceae</taxon>
        <taxon>Barrientosiimonas</taxon>
    </lineage>
</organism>
<dbReference type="OrthoDB" id="9794684at2"/>
<name>A0A542XDE4_9MICO</name>
<feature type="transmembrane region" description="Helical" evidence="7">
    <location>
        <begin position="87"/>
        <end position="113"/>
    </location>
</feature>
<evidence type="ECO:0000256" key="5">
    <source>
        <dbReference type="ARBA" id="ARBA00022989"/>
    </source>
</evidence>
<keyword evidence="6 7" id="KW-0472">Membrane</keyword>
<dbReference type="Pfam" id="PF00528">
    <property type="entry name" value="BPD_transp_1"/>
    <property type="match status" value="1"/>
</dbReference>